<organism evidence="2 3">
    <name type="scientific">Citreimonas salinaria</name>
    <dbReference type="NCBI Taxonomy" id="321339"/>
    <lineage>
        <taxon>Bacteria</taxon>
        <taxon>Pseudomonadati</taxon>
        <taxon>Pseudomonadota</taxon>
        <taxon>Alphaproteobacteria</taxon>
        <taxon>Rhodobacterales</taxon>
        <taxon>Roseobacteraceae</taxon>
        <taxon>Citreimonas</taxon>
    </lineage>
</organism>
<reference evidence="2 3" key="1">
    <citation type="submission" date="2016-10" db="EMBL/GenBank/DDBJ databases">
        <authorList>
            <person name="de Groot N.N."/>
        </authorList>
    </citation>
    <scope>NUCLEOTIDE SEQUENCE [LARGE SCALE GENOMIC DNA]</scope>
    <source>
        <strain evidence="2 3">DSM 26880</strain>
    </source>
</reference>
<feature type="compositionally biased region" description="Gly residues" evidence="1">
    <location>
        <begin position="373"/>
        <end position="384"/>
    </location>
</feature>
<dbReference type="RefSeq" id="WP_089886063.1">
    <property type="nucleotide sequence ID" value="NZ_FNPF01000024.1"/>
</dbReference>
<sequence length="501" mass="54932">MSNFHKTLSLRGESYELTREQYRALKQGVAADLKAGKHLNAYFPGNRDLQECAGDVAGDLEVDETSKQPKLAGISRSAKDYYRRLAAVDLVYSQLDTLEDRRALNKSLQTASFRFATSEYAANPGSDPARALSPLAAGLATREAGRMAHNGRNIDVVAAVLPHLATGAPSSFQGSDTRWWTRRCRGTAAIQRHFQESWKSLNRDQRMFGVEAGLVKMPEVSPGFASAAATLARTAAIASAVQSRSADGSKSRKASERLLGGVERQVAKLAEIASLQDYSGNGAGHFDAARDLFLKMEERLRAKDPEIARPFEEFRERFDIVYGEHDPKTVINAARMDADAAVVQPVATKLLEAAAITIKQSDRTRAIADDSGEGTGGRAMGGLKPGKDFMREDRTDAFFERFTGPQPGVPTLTPANLKRMSKADLHERKKQGLTTSEQNLLDEWERIEAFLLGNPPAAVPVMQLNELSRVVADHADRDLRQANEMQLEHENAPAPAMVPRF</sequence>
<dbReference type="STRING" id="321339.SAMN05444340_12425"/>
<dbReference type="EMBL" id="FNPF01000024">
    <property type="protein sequence ID" value="SDY88307.1"/>
    <property type="molecule type" value="Genomic_DNA"/>
</dbReference>
<feature type="region of interest" description="Disordered" evidence="1">
    <location>
        <begin position="366"/>
        <end position="387"/>
    </location>
</feature>
<protein>
    <submittedName>
        <fullName evidence="2">Uncharacterized protein</fullName>
    </submittedName>
</protein>
<evidence type="ECO:0000313" key="2">
    <source>
        <dbReference type="EMBL" id="SDY88307.1"/>
    </source>
</evidence>
<evidence type="ECO:0000256" key="1">
    <source>
        <dbReference type="SAM" id="MobiDB-lite"/>
    </source>
</evidence>
<evidence type="ECO:0000313" key="3">
    <source>
        <dbReference type="Proteomes" id="UP000199286"/>
    </source>
</evidence>
<accession>A0A1H3NHC4</accession>
<keyword evidence="3" id="KW-1185">Reference proteome</keyword>
<dbReference type="AlphaFoldDB" id="A0A1H3NHC4"/>
<proteinExistence type="predicted"/>
<name>A0A1H3NHC4_9RHOB</name>
<gene>
    <name evidence="2" type="ORF">SAMN05444340_12425</name>
</gene>
<dbReference type="Proteomes" id="UP000199286">
    <property type="component" value="Unassembled WGS sequence"/>
</dbReference>